<keyword evidence="3" id="KW-1185">Reference proteome</keyword>
<feature type="signal peptide" evidence="1">
    <location>
        <begin position="1"/>
        <end position="25"/>
    </location>
</feature>
<dbReference type="Proteomes" id="UP001490365">
    <property type="component" value="Unassembled WGS sequence"/>
</dbReference>
<name>A0ABV1TIP1_9ACTN</name>
<protein>
    <recommendedName>
        <fullName evidence="4">Lipoprotein</fullName>
    </recommendedName>
</protein>
<feature type="chain" id="PRO_5045453659" description="Lipoprotein" evidence="1">
    <location>
        <begin position="26"/>
        <end position="138"/>
    </location>
</feature>
<dbReference type="PROSITE" id="PS51257">
    <property type="entry name" value="PROKAR_LIPOPROTEIN"/>
    <property type="match status" value="1"/>
</dbReference>
<evidence type="ECO:0000256" key="1">
    <source>
        <dbReference type="SAM" id="SignalP"/>
    </source>
</evidence>
<keyword evidence="1" id="KW-0732">Signal</keyword>
<evidence type="ECO:0000313" key="2">
    <source>
        <dbReference type="EMBL" id="MER6269564.1"/>
    </source>
</evidence>
<reference evidence="2 3" key="1">
    <citation type="submission" date="2024-06" db="EMBL/GenBank/DDBJ databases">
        <title>The Natural Products Discovery Center: Release of the First 8490 Sequenced Strains for Exploring Actinobacteria Biosynthetic Diversity.</title>
        <authorList>
            <person name="Kalkreuter E."/>
            <person name="Kautsar S.A."/>
            <person name="Yang D."/>
            <person name="Bader C.D."/>
            <person name="Teijaro C.N."/>
            <person name="Fluegel L."/>
            <person name="Davis C.M."/>
            <person name="Simpson J.R."/>
            <person name="Lauterbach L."/>
            <person name="Steele A.D."/>
            <person name="Gui C."/>
            <person name="Meng S."/>
            <person name="Li G."/>
            <person name="Viehrig K."/>
            <person name="Ye F."/>
            <person name="Su P."/>
            <person name="Kiefer A.F."/>
            <person name="Nichols A."/>
            <person name="Cepeda A.J."/>
            <person name="Yan W."/>
            <person name="Fan B."/>
            <person name="Jiang Y."/>
            <person name="Adhikari A."/>
            <person name="Zheng C.-J."/>
            <person name="Schuster L."/>
            <person name="Cowan T.M."/>
            <person name="Smanski M.J."/>
            <person name="Chevrette M.G."/>
            <person name="De Carvalho L.P.S."/>
            <person name="Shen B."/>
        </authorList>
    </citation>
    <scope>NUCLEOTIDE SEQUENCE [LARGE SCALE GENOMIC DNA]</scope>
    <source>
        <strain evidence="2 3">NPDC001694</strain>
    </source>
</reference>
<dbReference type="RefSeq" id="WP_351958064.1">
    <property type="nucleotide sequence ID" value="NZ_JBEOZM010000008.1"/>
</dbReference>
<proteinExistence type="predicted"/>
<accession>A0ABV1TIP1</accession>
<evidence type="ECO:0008006" key="4">
    <source>
        <dbReference type="Google" id="ProtNLM"/>
    </source>
</evidence>
<evidence type="ECO:0000313" key="3">
    <source>
        <dbReference type="Proteomes" id="UP001490365"/>
    </source>
</evidence>
<gene>
    <name evidence="2" type="ORF">ABT211_20030</name>
</gene>
<comment type="caution">
    <text evidence="2">The sequence shown here is derived from an EMBL/GenBank/DDBJ whole genome shotgun (WGS) entry which is preliminary data.</text>
</comment>
<organism evidence="2 3">
    <name type="scientific">Streptomyces sp. 900105755</name>
    <dbReference type="NCBI Taxonomy" id="3154389"/>
    <lineage>
        <taxon>Bacteria</taxon>
        <taxon>Bacillati</taxon>
        <taxon>Actinomycetota</taxon>
        <taxon>Actinomycetes</taxon>
        <taxon>Kitasatosporales</taxon>
        <taxon>Streptomycetaceae</taxon>
        <taxon>Streptomyces</taxon>
    </lineage>
</organism>
<sequence length="138" mass="14492">MDVLNSRVARFATMILLSLAVLALASCNPDPTDPENVDPIALVNSTSNPVRVFWCAGDGDNECAEEHSLGIIPAGAHRSVHISSYEVVLHVETASGPGGYVCEDDAPGRRIALSASYSSMKAAYDHCLDGASPSISPH</sequence>
<dbReference type="EMBL" id="JBEOZM010000008">
    <property type="protein sequence ID" value="MER6269564.1"/>
    <property type="molecule type" value="Genomic_DNA"/>
</dbReference>